<sequence length="103" mass="11801">MFDFCSISLDEFGSNIDIRFAFARRRYPQLVQIQSVTLTECGLKIQFRAQRRLCLLQATKKNLREAVRTSEHVRLLNAGGGHTIQLHPSSCGPYASCLHFIFR</sequence>
<name>A0A2R6XT24_MARPO</name>
<protein>
    <submittedName>
        <fullName evidence="1">Uncharacterized protein</fullName>
    </submittedName>
</protein>
<evidence type="ECO:0000313" key="2">
    <source>
        <dbReference type="Proteomes" id="UP000244005"/>
    </source>
</evidence>
<gene>
    <name evidence="1" type="ORF">MARPO_0003s0119</name>
</gene>
<proteinExistence type="predicted"/>
<dbReference type="Proteomes" id="UP000244005">
    <property type="component" value="Unassembled WGS sequence"/>
</dbReference>
<dbReference type="Gramene" id="Mp7g11050.1">
    <property type="protein sequence ID" value="Mp7g11050.1.cds"/>
    <property type="gene ID" value="Mp7g11050"/>
</dbReference>
<accession>A0A2R6XT24</accession>
<dbReference type="EMBL" id="KZ772675">
    <property type="protein sequence ID" value="PTQ49227.1"/>
    <property type="molecule type" value="Genomic_DNA"/>
</dbReference>
<evidence type="ECO:0000313" key="1">
    <source>
        <dbReference type="EMBL" id="PTQ49227.1"/>
    </source>
</evidence>
<keyword evidence="2" id="KW-1185">Reference proteome</keyword>
<organism evidence="1 2">
    <name type="scientific">Marchantia polymorpha</name>
    <name type="common">Common liverwort</name>
    <name type="synonym">Marchantia aquatica</name>
    <dbReference type="NCBI Taxonomy" id="3197"/>
    <lineage>
        <taxon>Eukaryota</taxon>
        <taxon>Viridiplantae</taxon>
        <taxon>Streptophyta</taxon>
        <taxon>Embryophyta</taxon>
        <taxon>Marchantiophyta</taxon>
        <taxon>Marchantiopsida</taxon>
        <taxon>Marchantiidae</taxon>
        <taxon>Marchantiales</taxon>
        <taxon>Marchantiaceae</taxon>
        <taxon>Marchantia</taxon>
    </lineage>
</organism>
<reference evidence="2" key="1">
    <citation type="journal article" date="2017" name="Cell">
        <title>Insights into land plant evolution garnered from the Marchantia polymorpha genome.</title>
        <authorList>
            <person name="Bowman J.L."/>
            <person name="Kohchi T."/>
            <person name="Yamato K.T."/>
            <person name="Jenkins J."/>
            <person name="Shu S."/>
            <person name="Ishizaki K."/>
            <person name="Yamaoka S."/>
            <person name="Nishihama R."/>
            <person name="Nakamura Y."/>
            <person name="Berger F."/>
            <person name="Adam C."/>
            <person name="Aki S.S."/>
            <person name="Althoff F."/>
            <person name="Araki T."/>
            <person name="Arteaga-Vazquez M.A."/>
            <person name="Balasubrmanian S."/>
            <person name="Barry K."/>
            <person name="Bauer D."/>
            <person name="Boehm C.R."/>
            <person name="Briginshaw L."/>
            <person name="Caballero-Perez J."/>
            <person name="Catarino B."/>
            <person name="Chen F."/>
            <person name="Chiyoda S."/>
            <person name="Chovatia M."/>
            <person name="Davies K.M."/>
            <person name="Delmans M."/>
            <person name="Demura T."/>
            <person name="Dierschke T."/>
            <person name="Dolan L."/>
            <person name="Dorantes-Acosta A.E."/>
            <person name="Eklund D.M."/>
            <person name="Florent S.N."/>
            <person name="Flores-Sandoval E."/>
            <person name="Fujiyama A."/>
            <person name="Fukuzawa H."/>
            <person name="Galik B."/>
            <person name="Grimanelli D."/>
            <person name="Grimwood J."/>
            <person name="Grossniklaus U."/>
            <person name="Hamada T."/>
            <person name="Haseloff J."/>
            <person name="Hetherington A.J."/>
            <person name="Higo A."/>
            <person name="Hirakawa Y."/>
            <person name="Hundley H.N."/>
            <person name="Ikeda Y."/>
            <person name="Inoue K."/>
            <person name="Inoue S.I."/>
            <person name="Ishida S."/>
            <person name="Jia Q."/>
            <person name="Kakita M."/>
            <person name="Kanazawa T."/>
            <person name="Kawai Y."/>
            <person name="Kawashima T."/>
            <person name="Kennedy M."/>
            <person name="Kinose K."/>
            <person name="Kinoshita T."/>
            <person name="Kohara Y."/>
            <person name="Koide E."/>
            <person name="Komatsu K."/>
            <person name="Kopischke S."/>
            <person name="Kubo M."/>
            <person name="Kyozuka J."/>
            <person name="Lagercrantz U."/>
            <person name="Lin S.S."/>
            <person name="Lindquist E."/>
            <person name="Lipzen A.M."/>
            <person name="Lu C.W."/>
            <person name="De Luna E."/>
            <person name="Martienssen R.A."/>
            <person name="Minamino N."/>
            <person name="Mizutani M."/>
            <person name="Mizutani M."/>
            <person name="Mochizuki N."/>
            <person name="Monte I."/>
            <person name="Mosher R."/>
            <person name="Nagasaki H."/>
            <person name="Nakagami H."/>
            <person name="Naramoto S."/>
            <person name="Nishitani K."/>
            <person name="Ohtani M."/>
            <person name="Okamoto T."/>
            <person name="Okumura M."/>
            <person name="Phillips J."/>
            <person name="Pollak B."/>
            <person name="Reinders A."/>
            <person name="Rovekamp M."/>
            <person name="Sano R."/>
            <person name="Sawa S."/>
            <person name="Schmid M.W."/>
            <person name="Shirakawa M."/>
            <person name="Solano R."/>
            <person name="Spunde A."/>
            <person name="Suetsugu N."/>
            <person name="Sugano S."/>
            <person name="Sugiyama A."/>
            <person name="Sun R."/>
            <person name="Suzuki Y."/>
            <person name="Takenaka M."/>
            <person name="Takezawa D."/>
            <person name="Tomogane H."/>
            <person name="Tsuzuki M."/>
            <person name="Ueda T."/>
            <person name="Umeda M."/>
            <person name="Ward J.M."/>
            <person name="Watanabe Y."/>
            <person name="Yazaki K."/>
            <person name="Yokoyama R."/>
            <person name="Yoshitake Y."/>
            <person name="Yotsui I."/>
            <person name="Zachgo S."/>
            <person name="Schmutz J."/>
        </authorList>
    </citation>
    <scope>NUCLEOTIDE SEQUENCE [LARGE SCALE GENOMIC DNA]</scope>
    <source>
        <strain evidence="2">Tak-1</strain>
    </source>
</reference>
<dbReference type="AlphaFoldDB" id="A0A2R6XT24"/>